<evidence type="ECO:0000256" key="1">
    <source>
        <dbReference type="ARBA" id="ARBA00004141"/>
    </source>
</evidence>
<feature type="compositionally biased region" description="Gly residues" evidence="7">
    <location>
        <begin position="502"/>
        <end position="511"/>
    </location>
</feature>
<evidence type="ECO:0000256" key="3">
    <source>
        <dbReference type="ARBA" id="ARBA00022692"/>
    </source>
</evidence>
<keyword evidence="4 8" id="KW-1133">Transmembrane helix</keyword>
<accession>A0A085MZL7</accession>
<sequence length="760" mass="83656">MSCSSELSFPAVNATKVEAPSWFERRTTGFERLTAGFINLLRPDELPLQELVEITTADGTIEIKASPTSAKLIELAKKYEIPIVVVAVIPFLVLLLMGFCYCLLCLERCMCCKKAKAKEKSLTTPVLLLFFSGTMVSVAVYTVTSSRALDIAINELPGEVVKSLDYLTIYANITKKILDSLLSKDFDTFIRHMNTTAMRGECILEQVTIGNGTESLKKTMDKFNEKRKETTESRNVLQSCTTGDLCGTKIEDVSIMLEQLSSNAGAAGSQTTGAVVQVSGPLRAIEGMTDNLINATSQVTAITNQLWAYKEEINKYDGYRSIVTTTWAQVMLLTSLGVFAFAVLLLFALGPKSGPCHPPVSDKCIKTLLAFFTCFAHSIALLASIVFLVLFIVGANLHLLCRPLEDLEAAKGYVGAYSKVADNYLHSFLKSSLSNEGGSDRLPFFDNADIVSVVDRLSVKEIIRGCKKRETVFVILKLNTLKLPSKLAHMFENQMQTPTGKGFPGPDGPGKGRPTNHDGHLGGQQPSNWPRRPQEPSGGSTDRNEEGGMHHKQAGKGQIKFHGMLNPSQNGLLLNDETRFRRSLSHQCRNKFSELKNCVSGLSVSRPADCSENDYESYVSTVKSLQNISDKMAVICPDMQGRFINASMTQLSKGLLKYGEHLNSALEKDLLPCDVIIYSLGGLVNTVCWRFVRTINTWNFAVGLWCYLVIFTVCFSRTVRHMIGIKSKNSSEHDGSSESGPLLRIQRTVSSDLAYSYLSC</sequence>
<keyword evidence="6" id="KW-0325">Glycoprotein</keyword>
<dbReference type="GO" id="GO:0016020">
    <property type="term" value="C:membrane"/>
    <property type="evidence" value="ECO:0007669"/>
    <property type="project" value="UniProtKB-SubCell"/>
</dbReference>
<name>A0A085MZL7_9BILA</name>
<dbReference type="PANTHER" id="PTHR22730:SF1">
    <property type="entry name" value="PROMININ-LIKE PROTEIN"/>
    <property type="match status" value="1"/>
</dbReference>
<keyword evidence="5 8" id="KW-0472">Membrane</keyword>
<dbReference type="Proteomes" id="UP000030758">
    <property type="component" value="Unassembled WGS sequence"/>
</dbReference>
<evidence type="ECO:0000256" key="5">
    <source>
        <dbReference type="ARBA" id="ARBA00023136"/>
    </source>
</evidence>
<dbReference type="AlphaFoldDB" id="A0A085MZL7"/>
<evidence type="ECO:0000256" key="8">
    <source>
        <dbReference type="SAM" id="Phobius"/>
    </source>
</evidence>
<evidence type="ECO:0000313" key="9">
    <source>
        <dbReference type="EMBL" id="KFD62663.1"/>
    </source>
</evidence>
<evidence type="ECO:0008006" key="10">
    <source>
        <dbReference type="Google" id="ProtNLM"/>
    </source>
</evidence>
<keyword evidence="3 8" id="KW-0812">Transmembrane</keyword>
<dbReference type="EMBL" id="KL367590">
    <property type="protein sequence ID" value="KFD62663.1"/>
    <property type="molecule type" value="Genomic_DNA"/>
</dbReference>
<reference evidence="9" key="1">
    <citation type="journal article" date="2014" name="Nat. Genet.">
        <title>Genome and transcriptome of the porcine whipworm Trichuris suis.</title>
        <authorList>
            <person name="Jex A.R."/>
            <person name="Nejsum P."/>
            <person name="Schwarz E.M."/>
            <person name="Hu L."/>
            <person name="Young N.D."/>
            <person name="Hall R.S."/>
            <person name="Korhonen P.K."/>
            <person name="Liao S."/>
            <person name="Thamsborg S."/>
            <person name="Xia J."/>
            <person name="Xu P."/>
            <person name="Wang S."/>
            <person name="Scheerlinck J.P."/>
            <person name="Hofmann A."/>
            <person name="Sternberg P.W."/>
            <person name="Wang J."/>
            <person name="Gasser R.B."/>
        </authorList>
    </citation>
    <scope>NUCLEOTIDE SEQUENCE [LARGE SCALE GENOMIC DNA]</scope>
    <source>
        <strain evidence="9">DCEP-RM93F</strain>
    </source>
</reference>
<evidence type="ECO:0000256" key="6">
    <source>
        <dbReference type="ARBA" id="ARBA00023180"/>
    </source>
</evidence>
<evidence type="ECO:0000256" key="2">
    <source>
        <dbReference type="ARBA" id="ARBA00006058"/>
    </source>
</evidence>
<feature type="transmembrane region" description="Helical" evidence="8">
    <location>
        <begin position="81"/>
        <end position="106"/>
    </location>
</feature>
<organism evidence="9">
    <name type="scientific">Trichuris suis</name>
    <name type="common">pig whipworm</name>
    <dbReference type="NCBI Taxonomy" id="68888"/>
    <lineage>
        <taxon>Eukaryota</taxon>
        <taxon>Metazoa</taxon>
        <taxon>Ecdysozoa</taxon>
        <taxon>Nematoda</taxon>
        <taxon>Enoplea</taxon>
        <taxon>Dorylaimia</taxon>
        <taxon>Trichinellida</taxon>
        <taxon>Trichuridae</taxon>
        <taxon>Trichuris</taxon>
    </lineage>
</organism>
<comment type="subcellular location">
    <subcellularLocation>
        <location evidence="1">Membrane</location>
        <topology evidence="1">Multi-pass membrane protein</topology>
    </subcellularLocation>
</comment>
<protein>
    <recommendedName>
        <fullName evidence="10">Prominin</fullName>
    </recommendedName>
</protein>
<feature type="transmembrane region" description="Helical" evidence="8">
    <location>
        <begin position="126"/>
        <end position="144"/>
    </location>
</feature>
<feature type="transmembrane region" description="Helical" evidence="8">
    <location>
        <begin position="368"/>
        <end position="393"/>
    </location>
</feature>
<feature type="transmembrane region" description="Helical" evidence="8">
    <location>
        <begin position="327"/>
        <end position="347"/>
    </location>
</feature>
<dbReference type="PANTHER" id="PTHR22730">
    <property type="entry name" value="PROMININ PROM PROTEIN"/>
    <property type="match status" value="1"/>
</dbReference>
<evidence type="ECO:0000256" key="4">
    <source>
        <dbReference type="ARBA" id="ARBA00022989"/>
    </source>
</evidence>
<feature type="region of interest" description="Disordered" evidence="7">
    <location>
        <begin position="495"/>
        <end position="554"/>
    </location>
</feature>
<dbReference type="InterPro" id="IPR008795">
    <property type="entry name" value="Prominin"/>
</dbReference>
<evidence type="ECO:0000256" key="7">
    <source>
        <dbReference type="SAM" id="MobiDB-lite"/>
    </source>
</evidence>
<feature type="transmembrane region" description="Helical" evidence="8">
    <location>
        <begin position="698"/>
        <end position="719"/>
    </location>
</feature>
<dbReference type="Pfam" id="PF05478">
    <property type="entry name" value="Prominin"/>
    <property type="match status" value="2"/>
</dbReference>
<gene>
    <name evidence="9" type="ORF">M514_03773</name>
</gene>
<comment type="similarity">
    <text evidence="2">Belongs to the prominin family.</text>
</comment>
<proteinExistence type="inferred from homology"/>